<comment type="caution">
    <text evidence="9">The sequence shown here is derived from an EMBL/GenBank/DDBJ whole genome shotgun (WGS) entry which is preliminary data.</text>
</comment>
<feature type="transmembrane region" description="Helical" evidence="8">
    <location>
        <begin position="20"/>
        <end position="37"/>
    </location>
</feature>
<evidence type="ECO:0000256" key="5">
    <source>
        <dbReference type="ARBA" id="ARBA00022989"/>
    </source>
</evidence>
<keyword evidence="3" id="KW-1003">Cell membrane</keyword>
<feature type="transmembrane region" description="Helical" evidence="8">
    <location>
        <begin position="293"/>
        <end position="310"/>
    </location>
</feature>
<keyword evidence="6 8" id="KW-0472">Membrane</keyword>
<feature type="transmembrane region" description="Helical" evidence="8">
    <location>
        <begin position="49"/>
        <end position="71"/>
    </location>
</feature>
<feature type="region of interest" description="Disordered" evidence="7">
    <location>
        <begin position="447"/>
        <end position="471"/>
    </location>
</feature>
<dbReference type="Gene3D" id="1.20.1250.20">
    <property type="entry name" value="MFS general substrate transporter like domains"/>
    <property type="match status" value="1"/>
</dbReference>
<feature type="transmembrane region" description="Helical" evidence="8">
    <location>
        <begin position="83"/>
        <end position="101"/>
    </location>
</feature>
<dbReference type="CDD" id="cd06173">
    <property type="entry name" value="MFS_MefA_like"/>
    <property type="match status" value="1"/>
</dbReference>
<keyword evidence="5 8" id="KW-1133">Transmembrane helix</keyword>
<evidence type="ECO:0000256" key="1">
    <source>
        <dbReference type="ARBA" id="ARBA00004651"/>
    </source>
</evidence>
<organism evidence="9 10">
    <name type="scientific">Rugosimonospora acidiphila</name>
    <dbReference type="NCBI Taxonomy" id="556531"/>
    <lineage>
        <taxon>Bacteria</taxon>
        <taxon>Bacillati</taxon>
        <taxon>Actinomycetota</taxon>
        <taxon>Actinomycetes</taxon>
        <taxon>Micromonosporales</taxon>
        <taxon>Micromonosporaceae</taxon>
        <taxon>Rugosimonospora</taxon>
    </lineage>
</organism>
<feature type="compositionally biased region" description="Basic and acidic residues" evidence="7">
    <location>
        <begin position="456"/>
        <end position="471"/>
    </location>
</feature>
<keyword evidence="10" id="KW-1185">Reference proteome</keyword>
<feature type="transmembrane region" description="Helical" evidence="8">
    <location>
        <begin position="230"/>
        <end position="255"/>
    </location>
</feature>
<dbReference type="InterPro" id="IPR036259">
    <property type="entry name" value="MFS_trans_sf"/>
</dbReference>
<comment type="subcellular location">
    <subcellularLocation>
        <location evidence="1">Cell membrane</location>
        <topology evidence="1">Multi-pass membrane protein</topology>
    </subcellularLocation>
</comment>
<dbReference type="RefSeq" id="WP_425571011.1">
    <property type="nucleotide sequence ID" value="NZ_BAABJQ010000031.1"/>
</dbReference>
<dbReference type="InterPro" id="IPR010290">
    <property type="entry name" value="TM_effector"/>
</dbReference>
<feature type="transmembrane region" description="Helical" evidence="8">
    <location>
        <begin position="261"/>
        <end position="281"/>
    </location>
</feature>
<evidence type="ECO:0000313" key="9">
    <source>
        <dbReference type="EMBL" id="GAA5197857.1"/>
    </source>
</evidence>
<feature type="transmembrane region" description="Helical" evidence="8">
    <location>
        <begin position="383"/>
        <end position="404"/>
    </location>
</feature>
<feature type="transmembrane region" description="Helical" evidence="8">
    <location>
        <begin position="316"/>
        <end position="333"/>
    </location>
</feature>
<accession>A0ABP9SK34</accession>
<protein>
    <submittedName>
        <fullName evidence="9">MFS transporter</fullName>
    </submittedName>
</protein>
<sequence length="471" mass="50324">MRVRLSTTFQSLKVRNYRLFATGQLISLIFGWMQITAQDWLVLQLSHNSASALGVVTAFQFTPILLLTLYAGKLADRFDKRKMLLIANSTWLVLAGLMGALVTSGSIQLWCVFVFAVLWGTVSAVETPTRQAFASELVGRPLLPNALALSAATFNSARVVGPALGGVAIAVLGTGSAFVINALSYIGPLVMLSMMRPSELFRDGLAKGRPSAQEARVIDGLRYVRRRPDLILPLALMLVIGMAGFNFQLTLAVLAKNVFHTGAASFGLFTTAIAVGALGGALTGSSRRGRPSVWVVLAGAIAFGVLETAAGLMPGYFITAAVLVPTGFAMIYLSQAANQRIQLGVDAEMRGRVMALYVLVFMGTNPIGAPLVGWIAQTFGARVSIWLGGVISLVVGGVALAVRLKMSGGRIRMRLTPLPKLYLDVPSTWQGEEHGLPATAGVSGRRFHPVKAARQPRPERTGTELSTMDRR</sequence>
<evidence type="ECO:0000256" key="7">
    <source>
        <dbReference type="SAM" id="MobiDB-lite"/>
    </source>
</evidence>
<dbReference type="Proteomes" id="UP001501570">
    <property type="component" value="Unassembled WGS sequence"/>
</dbReference>
<dbReference type="EMBL" id="BAABJQ010000031">
    <property type="protein sequence ID" value="GAA5197857.1"/>
    <property type="molecule type" value="Genomic_DNA"/>
</dbReference>
<evidence type="ECO:0000256" key="2">
    <source>
        <dbReference type="ARBA" id="ARBA00022448"/>
    </source>
</evidence>
<dbReference type="PANTHER" id="PTHR23513">
    <property type="entry name" value="INTEGRAL MEMBRANE EFFLUX PROTEIN-RELATED"/>
    <property type="match status" value="1"/>
</dbReference>
<evidence type="ECO:0000256" key="8">
    <source>
        <dbReference type="SAM" id="Phobius"/>
    </source>
</evidence>
<reference evidence="10" key="1">
    <citation type="journal article" date="2019" name="Int. J. Syst. Evol. Microbiol.">
        <title>The Global Catalogue of Microorganisms (GCM) 10K type strain sequencing project: providing services to taxonomists for standard genome sequencing and annotation.</title>
        <authorList>
            <consortium name="The Broad Institute Genomics Platform"/>
            <consortium name="The Broad Institute Genome Sequencing Center for Infectious Disease"/>
            <person name="Wu L."/>
            <person name="Ma J."/>
        </authorList>
    </citation>
    <scope>NUCLEOTIDE SEQUENCE [LARGE SCALE GENOMIC DNA]</scope>
    <source>
        <strain evidence="10">JCM 18304</strain>
    </source>
</reference>
<feature type="transmembrane region" description="Helical" evidence="8">
    <location>
        <begin position="354"/>
        <end position="377"/>
    </location>
</feature>
<evidence type="ECO:0000256" key="4">
    <source>
        <dbReference type="ARBA" id="ARBA00022692"/>
    </source>
</evidence>
<evidence type="ECO:0000256" key="6">
    <source>
        <dbReference type="ARBA" id="ARBA00023136"/>
    </source>
</evidence>
<dbReference type="Pfam" id="PF05977">
    <property type="entry name" value="MFS_3"/>
    <property type="match status" value="1"/>
</dbReference>
<proteinExistence type="predicted"/>
<feature type="transmembrane region" description="Helical" evidence="8">
    <location>
        <begin position="163"/>
        <end position="186"/>
    </location>
</feature>
<keyword evidence="4 8" id="KW-0812">Transmembrane</keyword>
<evidence type="ECO:0000256" key="3">
    <source>
        <dbReference type="ARBA" id="ARBA00022475"/>
    </source>
</evidence>
<dbReference type="SUPFAM" id="SSF103473">
    <property type="entry name" value="MFS general substrate transporter"/>
    <property type="match status" value="1"/>
</dbReference>
<name>A0ABP9SK34_9ACTN</name>
<gene>
    <name evidence="9" type="ORF">GCM10023322_69980</name>
</gene>
<evidence type="ECO:0000313" key="10">
    <source>
        <dbReference type="Proteomes" id="UP001501570"/>
    </source>
</evidence>
<keyword evidence="2" id="KW-0813">Transport</keyword>
<dbReference type="PANTHER" id="PTHR23513:SF11">
    <property type="entry name" value="STAPHYLOFERRIN A TRANSPORTER"/>
    <property type="match status" value="1"/>
</dbReference>